<name>A0A158AIM1_9BURK</name>
<dbReference type="Proteomes" id="UP000054903">
    <property type="component" value="Unassembled WGS sequence"/>
</dbReference>
<evidence type="ECO:0000313" key="3">
    <source>
        <dbReference type="Proteomes" id="UP000054903"/>
    </source>
</evidence>
<dbReference type="STRING" id="1777138.AWB77_01833"/>
<evidence type="ECO:0000256" key="1">
    <source>
        <dbReference type="SAM" id="SignalP"/>
    </source>
</evidence>
<protein>
    <recommendedName>
        <fullName evidence="4">Lipoprotein</fullName>
    </recommendedName>
</protein>
<gene>
    <name evidence="2" type="ORF">AWB77_01833</name>
</gene>
<feature type="chain" id="PRO_5007620593" description="Lipoprotein" evidence="1">
    <location>
        <begin position="28"/>
        <end position="42"/>
    </location>
</feature>
<keyword evidence="3" id="KW-1185">Reference proteome</keyword>
<proteinExistence type="predicted"/>
<comment type="caution">
    <text evidence="2">The sequence shown here is derived from an EMBL/GenBank/DDBJ whole genome shotgun (WGS) entry which is preliminary data.</text>
</comment>
<evidence type="ECO:0000313" key="2">
    <source>
        <dbReference type="EMBL" id="SAK57519.1"/>
    </source>
</evidence>
<dbReference type="AlphaFoldDB" id="A0A158AIM1"/>
<accession>A0A158AIM1</accession>
<dbReference type="EMBL" id="FCNX02000003">
    <property type="protein sequence ID" value="SAK57519.1"/>
    <property type="molecule type" value="Genomic_DNA"/>
</dbReference>
<evidence type="ECO:0008006" key="4">
    <source>
        <dbReference type="Google" id="ProtNLM"/>
    </source>
</evidence>
<feature type="signal peptide" evidence="1">
    <location>
        <begin position="1"/>
        <end position="27"/>
    </location>
</feature>
<sequence length="42" mass="4517">MKRWTACASVLLSLVCALSVVSHDAFARDHGPRFANSSSNPN</sequence>
<keyword evidence="1" id="KW-0732">Signal</keyword>
<organism evidence="2 3">
    <name type="scientific">Caballeronia fortuita</name>
    <dbReference type="NCBI Taxonomy" id="1777138"/>
    <lineage>
        <taxon>Bacteria</taxon>
        <taxon>Pseudomonadati</taxon>
        <taxon>Pseudomonadota</taxon>
        <taxon>Betaproteobacteria</taxon>
        <taxon>Burkholderiales</taxon>
        <taxon>Burkholderiaceae</taxon>
        <taxon>Caballeronia</taxon>
    </lineage>
</organism>
<reference evidence="2" key="1">
    <citation type="submission" date="2016-01" db="EMBL/GenBank/DDBJ databases">
        <authorList>
            <person name="Peeters C."/>
        </authorList>
    </citation>
    <scope>NUCLEOTIDE SEQUENCE</scope>
    <source>
        <strain evidence="2">LMG 29320</strain>
    </source>
</reference>